<dbReference type="AlphaFoldDB" id="A0A699IQE2"/>
<protein>
    <submittedName>
        <fullName evidence="1">Uncharacterized protein</fullName>
    </submittedName>
</protein>
<dbReference type="EMBL" id="BKCJ010318942">
    <property type="protein sequence ID" value="GEZ75284.1"/>
    <property type="molecule type" value="Genomic_DNA"/>
</dbReference>
<evidence type="ECO:0000313" key="1">
    <source>
        <dbReference type="EMBL" id="GEZ75284.1"/>
    </source>
</evidence>
<comment type="caution">
    <text evidence="1">The sequence shown here is derived from an EMBL/GenBank/DDBJ whole genome shotgun (WGS) entry which is preliminary data.</text>
</comment>
<accession>A0A699IQE2</accession>
<name>A0A699IQE2_TANCI</name>
<reference evidence="1" key="1">
    <citation type="journal article" date="2019" name="Sci. Rep.">
        <title>Draft genome of Tanacetum cinerariifolium, the natural source of mosquito coil.</title>
        <authorList>
            <person name="Yamashiro T."/>
            <person name="Shiraishi A."/>
            <person name="Satake H."/>
            <person name="Nakayama K."/>
        </authorList>
    </citation>
    <scope>NUCLEOTIDE SEQUENCE</scope>
</reference>
<organism evidence="1">
    <name type="scientific">Tanacetum cinerariifolium</name>
    <name type="common">Dalmatian daisy</name>
    <name type="synonym">Chrysanthemum cinerariifolium</name>
    <dbReference type="NCBI Taxonomy" id="118510"/>
    <lineage>
        <taxon>Eukaryota</taxon>
        <taxon>Viridiplantae</taxon>
        <taxon>Streptophyta</taxon>
        <taxon>Embryophyta</taxon>
        <taxon>Tracheophyta</taxon>
        <taxon>Spermatophyta</taxon>
        <taxon>Magnoliopsida</taxon>
        <taxon>eudicotyledons</taxon>
        <taxon>Gunneridae</taxon>
        <taxon>Pentapetalae</taxon>
        <taxon>asterids</taxon>
        <taxon>campanulids</taxon>
        <taxon>Asterales</taxon>
        <taxon>Asteraceae</taxon>
        <taxon>Asteroideae</taxon>
        <taxon>Anthemideae</taxon>
        <taxon>Anthemidinae</taxon>
        <taxon>Tanacetum</taxon>
    </lineage>
</organism>
<sequence length="82" mass="9704">MDQDNYVEGSSIQRPPLLEPNGFFFWKACCETYDKSKDIDLWQVIQKGDFYYEVEDSKTKLTKETPYELLDDDQKKKLGKIV</sequence>
<proteinExistence type="predicted"/>
<gene>
    <name evidence="1" type="ORF">Tci_547257</name>
</gene>